<feature type="signal peptide" evidence="1">
    <location>
        <begin position="1"/>
        <end position="17"/>
    </location>
</feature>
<accession>A0ABP0MWW1</accession>
<reference evidence="2 3" key="1">
    <citation type="submission" date="2024-02" db="EMBL/GenBank/DDBJ databases">
        <authorList>
            <person name="Chen Y."/>
            <person name="Shah S."/>
            <person name="Dougan E. K."/>
            <person name="Thang M."/>
            <person name="Chan C."/>
        </authorList>
    </citation>
    <scope>NUCLEOTIDE SEQUENCE [LARGE SCALE GENOMIC DNA]</scope>
</reference>
<gene>
    <name evidence="2" type="ORF">CCMP2556_LOCUS27512</name>
</gene>
<keyword evidence="1" id="KW-0732">Signal</keyword>
<comment type="caution">
    <text evidence="2">The sequence shown here is derived from an EMBL/GenBank/DDBJ whole genome shotgun (WGS) entry which is preliminary data.</text>
</comment>
<dbReference type="EMBL" id="CAXAMN010020001">
    <property type="protein sequence ID" value="CAK9055312.1"/>
    <property type="molecule type" value="Genomic_DNA"/>
</dbReference>
<evidence type="ECO:0000256" key="1">
    <source>
        <dbReference type="SAM" id="SignalP"/>
    </source>
</evidence>
<evidence type="ECO:0000313" key="3">
    <source>
        <dbReference type="Proteomes" id="UP001642484"/>
    </source>
</evidence>
<keyword evidence="3" id="KW-1185">Reference proteome</keyword>
<evidence type="ECO:0000313" key="2">
    <source>
        <dbReference type="EMBL" id="CAK9055312.1"/>
    </source>
</evidence>
<sequence length="144" mass="15736">MLRLFVFLQMAFTVVKCWLLRRVKCWLKPPRRGIQKLGQRLNGAQAAQARGSPEALSSAAVEIMVLQQCSSVLGENCEKYADLLERVGFTLGDDLEKVSDALLESLDRLQAFSDAVARLRAAAEAAPAPGISCRASGGYHEDLD</sequence>
<feature type="chain" id="PRO_5045359386" evidence="1">
    <location>
        <begin position="18"/>
        <end position="144"/>
    </location>
</feature>
<name>A0ABP0MWW1_9DINO</name>
<protein>
    <submittedName>
        <fullName evidence="2">Uncharacterized protein</fullName>
    </submittedName>
</protein>
<proteinExistence type="predicted"/>
<organism evidence="2 3">
    <name type="scientific">Durusdinium trenchii</name>
    <dbReference type="NCBI Taxonomy" id="1381693"/>
    <lineage>
        <taxon>Eukaryota</taxon>
        <taxon>Sar</taxon>
        <taxon>Alveolata</taxon>
        <taxon>Dinophyceae</taxon>
        <taxon>Suessiales</taxon>
        <taxon>Symbiodiniaceae</taxon>
        <taxon>Durusdinium</taxon>
    </lineage>
</organism>
<dbReference type="Proteomes" id="UP001642484">
    <property type="component" value="Unassembled WGS sequence"/>
</dbReference>